<sequence length="102" mass="11657">MVCEQFLKTGVQEAPREADKLRLPAPRHPSTHIHVFYTLDTQKPPQPHLDTEEMSKTNSALSKQSGNYNPWRRNRGSTSTPPNHKHTTRVSRPPSYRDPDTA</sequence>
<dbReference type="Proteomes" id="UP000324222">
    <property type="component" value="Unassembled WGS sequence"/>
</dbReference>
<evidence type="ECO:0000313" key="3">
    <source>
        <dbReference type="Proteomes" id="UP000324222"/>
    </source>
</evidence>
<accession>A0A5B7H2A0</accession>
<comment type="caution">
    <text evidence="2">The sequence shown here is derived from an EMBL/GenBank/DDBJ whole genome shotgun (WGS) entry which is preliminary data.</text>
</comment>
<proteinExistence type="predicted"/>
<name>A0A5B7H2A0_PORTR</name>
<feature type="compositionally biased region" description="Polar residues" evidence="1">
    <location>
        <begin position="56"/>
        <end position="68"/>
    </location>
</feature>
<dbReference type="EMBL" id="VSRR010021232">
    <property type="protein sequence ID" value="MPC63765.1"/>
    <property type="molecule type" value="Genomic_DNA"/>
</dbReference>
<protein>
    <submittedName>
        <fullName evidence="2">Uncharacterized protein</fullName>
    </submittedName>
</protein>
<evidence type="ECO:0000313" key="2">
    <source>
        <dbReference type="EMBL" id="MPC63765.1"/>
    </source>
</evidence>
<keyword evidence="3" id="KW-1185">Reference proteome</keyword>
<gene>
    <name evidence="2" type="ORF">E2C01_057868</name>
</gene>
<evidence type="ECO:0000256" key="1">
    <source>
        <dbReference type="SAM" id="MobiDB-lite"/>
    </source>
</evidence>
<organism evidence="2 3">
    <name type="scientific">Portunus trituberculatus</name>
    <name type="common">Swimming crab</name>
    <name type="synonym">Neptunus trituberculatus</name>
    <dbReference type="NCBI Taxonomy" id="210409"/>
    <lineage>
        <taxon>Eukaryota</taxon>
        <taxon>Metazoa</taxon>
        <taxon>Ecdysozoa</taxon>
        <taxon>Arthropoda</taxon>
        <taxon>Crustacea</taxon>
        <taxon>Multicrustacea</taxon>
        <taxon>Malacostraca</taxon>
        <taxon>Eumalacostraca</taxon>
        <taxon>Eucarida</taxon>
        <taxon>Decapoda</taxon>
        <taxon>Pleocyemata</taxon>
        <taxon>Brachyura</taxon>
        <taxon>Eubrachyura</taxon>
        <taxon>Portunoidea</taxon>
        <taxon>Portunidae</taxon>
        <taxon>Portuninae</taxon>
        <taxon>Portunus</taxon>
    </lineage>
</organism>
<feature type="region of interest" description="Disordered" evidence="1">
    <location>
        <begin position="1"/>
        <end position="102"/>
    </location>
</feature>
<dbReference type="AlphaFoldDB" id="A0A5B7H2A0"/>
<reference evidence="2 3" key="1">
    <citation type="submission" date="2019-05" db="EMBL/GenBank/DDBJ databases">
        <title>Another draft genome of Portunus trituberculatus and its Hox gene families provides insights of decapod evolution.</title>
        <authorList>
            <person name="Jeong J.-H."/>
            <person name="Song I."/>
            <person name="Kim S."/>
            <person name="Choi T."/>
            <person name="Kim D."/>
            <person name="Ryu S."/>
            <person name="Kim W."/>
        </authorList>
    </citation>
    <scope>NUCLEOTIDE SEQUENCE [LARGE SCALE GENOMIC DNA]</scope>
    <source>
        <tissue evidence="2">Muscle</tissue>
    </source>
</reference>